<evidence type="ECO:0000256" key="1">
    <source>
        <dbReference type="SAM" id="Phobius"/>
    </source>
</evidence>
<evidence type="ECO:0000313" key="2">
    <source>
        <dbReference type="EMBL" id="CAB5226033.1"/>
    </source>
</evidence>
<protein>
    <submittedName>
        <fullName evidence="2">Uncharacterized protein</fullName>
    </submittedName>
</protein>
<accession>A0A6J7X8K0</accession>
<name>A0A6J7X8K0_9CAUD</name>
<feature type="transmembrane region" description="Helical" evidence="1">
    <location>
        <begin position="53"/>
        <end position="76"/>
    </location>
</feature>
<keyword evidence="1" id="KW-0472">Membrane</keyword>
<proteinExistence type="predicted"/>
<gene>
    <name evidence="2" type="ORF">UFOVP757_29</name>
</gene>
<dbReference type="EMBL" id="LR798355">
    <property type="protein sequence ID" value="CAB5226033.1"/>
    <property type="molecule type" value="Genomic_DNA"/>
</dbReference>
<sequence>MKRCIDCGSEVYGSDPVCTGCRTSEWLEMHNPRRAKEERVTRTVGTISKLRDVLVIVILVSLAVAFIANLPAAFNYEGKKMEILRANGVQ</sequence>
<organism evidence="2">
    <name type="scientific">uncultured Caudovirales phage</name>
    <dbReference type="NCBI Taxonomy" id="2100421"/>
    <lineage>
        <taxon>Viruses</taxon>
        <taxon>Duplodnaviria</taxon>
        <taxon>Heunggongvirae</taxon>
        <taxon>Uroviricota</taxon>
        <taxon>Caudoviricetes</taxon>
        <taxon>Peduoviridae</taxon>
        <taxon>Maltschvirus</taxon>
        <taxon>Maltschvirus maltsch</taxon>
    </lineage>
</organism>
<reference evidence="2" key="1">
    <citation type="submission" date="2020-05" db="EMBL/GenBank/DDBJ databases">
        <authorList>
            <person name="Chiriac C."/>
            <person name="Salcher M."/>
            <person name="Ghai R."/>
            <person name="Kavagutti S V."/>
        </authorList>
    </citation>
    <scope>NUCLEOTIDE SEQUENCE</scope>
</reference>
<keyword evidence="1" id="KW-0812">Transmembrane</keyword>
<keyword evidence="1" id="KW-1133">Transmembrane helix</keyword>